<feature type="transmembrane region" description="Helical" evidence="1">
    <location>
        <begin position="390"/>
        <end position="408"/>
    </location>
</feature>
<feature type="transmembrane region" description="Helical" evidence="1">
    <location>
        <begin position="429"/>
        <end position="449"/>
    </location>
</feature>
<feature type="transmembrane region" description="Helical" evidence="1">
    <location>
        <begin position="259"/>
        <end position="279"/>
    </location>
</feature>
<dbReference type="AlphaFoldDB" id="A0A1H9W5U1"/>
<keyword evidence="1" id="KW-1133">Transmembrane helix</keyword>
<feature type="transmembrane region" description="Helical" evidence="1">
    <location>
        <begin position="461"/>
        <end position="480"/>
    </location>
</feature>
<proteinExistence type="predicted"/>
<keyword evidence="3" id="KW-1185">Reference proteome</keyword>
<organism evidence="2 3">
    <name type="scientific">Streptomyces qinglanensis</name>
    <dbReference type="NCBI Taxonomy" id="943816"/>
    <lineage>
        <taxon>Bacteria</taxon>
        <taxon>Bacillati</taxon>
        <taxon>Actinomycetota</taxon>
        <taxon>Actinomycetes</taxon>
        <taxon>Kitasatosporales</taxon>
        <taxon>Streptomycetaceae</taxon>
        <taxon>Streptomyces</taxon>
    </lineage>
</organism>
<evidence type="ECO:0000313" key="2">
    <source>
        <dbReference type="EMBL" id="SES29258.1"/>
    </source>
</evidence>
<sequence>MPETVVRLAVGDFRDRVRRPAYAVVLIAAVGLGYLATPAPESDWVVMQVGDYRGTYNSAYTGMVVALAATVWLPLGGFYVVRNAIARDEATGVGRLLATTPLRTWTYLIAKFLSSVLVLASMLGVLAVTALVMQWARGETMAVDPVRLLSPFVSIALPLMALTAAAALLFETIPPLRAGLGNVLWFFVWTVLVLAGQSPHAPLGGIGVHSVVQSLGAGLAEQGIDPGTAGEFSLGLTQIQEPLKTFDWQGFDPDAAFLLGRYALVAIALGLALLPVLWFPRFDPARGRGLRAPASGLLLNPAAGTASGGAVPAATGLPVAGVRDDRAEARPAAFANPPRTPVTYGSPALRLLAGEVRILVQGIPLWWWAGVLVLAVASQMVTPATGVTRILLPVAWIWPVLIWSRLGTQRHEHGVEALLGACPAVRSRTAAEWGAGFLLTAAAGIGPALRMVTGADTQGLVHWFLGALFIPSFALLLGTLSRTHRLFQFAYLPLWYGTVNGLAAVDFMGAIRADDGSPAGLPPVFLAAAVVVMLSVVFLSGAARRATS</sequence>
<keyword evidence="1" id="KW-0472">Membrane</keyword>
<dbReference type="STRING" id="943816.AN217_00695"/>
<reference evidence="3" key="1">
    <citation type="submission" date="2016-10" db="EMBL/GenBank/DDBJ databases">
        <authorList>
            <person name="Varghese N."/>
            <person name="Submissions S."/>
        </authorList>
    </citation>
    <scope>NUCLEOTIDE SEQUENCE [LARGE SCALE GENOMIC DNA]</scope>
    <source>
        <strain evidence="3">CGMCC 4.6825</strain>
    </source>
</reference>
<keyword evidence="1" id="KW-0812">Transmembrane</keyword>
<feature type="transmembrane region" description="Helical" evidence="1">
    <location>
        <begin position="492"/>
        <end position="511"/>
    </location>
</feature>
<feature type="transmembrane region" description="Helical" evidence="1">
    <location>
        <begin position="21"/>
        <end position="39"/>
    </location>
</feature>
<feature type="transmembrane region" description="Helical" evidence="1">
    <location>
        <begin position="176"/>
        <end position="195"/>
    </location>
</feature>
<feature type="transmembrane region" description="Helical" evidence="1">
    <location>
        <begin position="59"/>
        <end position="81"/>
    </location>
</feature>
<feature type="transmembrane region" description="Helical" evidence="1">
    <location>
        <begin position="523"/>
        <end position="543"/>
    </location>
</feature>
<dbReference type="Proteomes" id="UP000182841">
    <property type="component" value="Unassembled WGS sequence"/>
</dbReference>
<feature type="transmembrane region" description="Helical" evidence="1">
    <location>
        <begin position="112"/>
        <end position="136"/>
    </location>
</feature>
<gene>
    <name evidence="2" type="ORF">SAMN05421870_11572</name>
</gene>
<evidence type="ECO:0000256" key="1">
    <source>
        <dbReference type="SAM" id="Phobius"/>
    </source>
</evidence>
<protein>
    <submittedName>
        <fullName evidence="2">Uncharacterized protein</fullName>
    </submittedName>
</protein>
<dbReference type="OrthoDB" id="6017159at2"/>
<evidence type="ECO:0000313" key="3">
    <source>
        <dbReference type="Proteomes" id="UP000182841"/>
    </source>
</evidence>
<accession>A0A1H9W5U1</accession>
<dbReference type="RefSeq" id="WP_075002887.1">
    <property type="nucleotide sequence ID" value="NZ_FOGO01000015.1"/>
</dbReference>
<dbReference type="EMBL" id="FOGO01000015">
    <property type="protein sequence ID" value="SES29258.1"/>
    <property type="molecule type" value="Genomic_DNA"/>
</dbReference>
<feature type="transmembrane region" description="Helical" evidence="1">
    <location>
        <begin position="148"/>
        <end position="169"/>
    </location>
</feature>
<name>A0A1H9W5U1_9ACTN</name>
<feature type="transmembrane region" description="Helical" evidence="1">
    <location>
        <begin position="358"/>
        <end position="378"/>
    </location>
</feature>